<dbReference type="GO" id="GO:0006629">
    <property type="term" value="P:lipid metabolic process"/>
    <property type="evidence" value="ECO:0007669"/>
    <property type="project" value="InterPro"/>
</dbReference>
<dbReference type="FunFam" id="1.10.225.10:FF:000008">
    <property type="entry name" value="Pulmonary surfactant-associated protein B"/>
    <property type="match status" value="2"/>
</dbReference>
<dbReference type="Gene3D" id="1.10.225.10">
    <property type="entry name" value="Saposin-like"/>
    <property type="match status" value="2"/>
</dbReference>
<dbReference type="GO" id="GO:0005576">
    <property type="term" value="C:extracellular region"/>
    <property type="evidence" value="ECO:0007669"/>
    <property type="project" value="UniProtKB-SubCell"/>
</dbReference>
<evidence type="ECO:0000313" key="15">
    <source>
        <dbReference type="EMBL" id="PON32413.1"/>
    </source>
</evidence>
<dbReference type="STRING" id="3476.A0A2P5A7A4"/>
<dbReference type="AlphaFoldDB" id="A0A2P5A7A4"/>
<evidence type="ECO:0000256" key="9">
    <source>
        <dbReference type="ARBA" id="ARBA00023180"/>
    </source>
</evidence>
<accession>A0A2P5A7A4</accession>
<evidence type="ECO:0000256" key="7">
    <source>
        <dbReference type="ARBA" id="ARBA00023145"/>
    </source>
</evidence>
<evidence type="ECO:0000313" key="16">
    <source>
        <dbReference type="Proteomes" id="UP000237105"/>
    </source>
</evidence>
<evidence type="ECO:0000259" key="14">
    <source>
        <dbReference type="PROSITE" id="PS50015"/>
    </source>
</evidence>
<keyword evidence="9" id="KW-0325">Glycoprotein</keyword>
<keyword evidence="6" id="KW-0064">Aspartyl protease</keyword>
<evidence type="ECO:0000256" key="1">
    <source>
        <dbReference type="ARBA" id="ARBA00004239"/>
    </source>
</evidence>
<dbReference type="PANTHER" id="PTHR11480">
    <property type="entry name" value="SAPOSIN-RELATED"/>
    <property type="match status" value="1"/>
</dbReference>
<keyword evidence="5" id="KW-0677">Repeat</keyword>
<dbReference type="EMBL" id="JXTB01000820">
    <property type="protein sequence ID" value="PON32413.1"/>
    <property type="molecule type" value="Genomic_DNA"/>
</dbReference>
<dbReference type="InterPro" id="IPR011001">
    <property type="entry name" value="Saposin-like"/>
</dbReference>
<evidence type="ECO:0000256" key="2">
    <source>
        <dbReference type="ARBA" id="ARBA00022525"/>
    </source>
</evidence>
<evidence type="ECO:0000256" key="6">
    <source>
        <dbReference type="ARBA" id="ARBA00022750"/>
    </source>
</evidence>
<dbReference type="InterPro" id="IPR008138">
    <property type="entry name" value="SapB_2"/>
</dbReference>
<comment type="function">
    <text evidence="10">Pulmonary surfactant-associated proteins promote alveolar stability by lowering the surface tension at the air-liquid interface in the peripheral air spaces. SP-B increases the collapse pressure of palmitic acid to nearly 70 millinewtons per meter.</text>
</comment>
<organism evidence="15 16">
    <name type="scientific">Parasponia andersonii</name>
    <name type="common">Sponia andersonii</name>
    <dbReference type="NCBI Taxonomy" id="3476"/>
    <lineage>
        <taxon>Eukaryota</taxon>
        <taxon>Viridiplantae</taxon>
        <taxon>Streptophyta</taxon>
        <taxon>Embryophyta</taxon>
        <taxon>Tracheophyta</taxon>
        <taxon>Spermatophyta</taxon>
        <taxon>Magnoliopsida</taxon>
        <taxon>eudicotyledons</taxon>
        <taxon>Gunneridae</taxon>
        <taxon>Pentapetalae</taxon>
        <taxon>rosids</taxon>
        <taxon>fabids</taxon>
        <taxon>Rosales</taxon>
        <taxon>Cannabaceae</taxon>
        <taxon>Parasponia</taxon>
    </lineage>
</organism>
<keyword evidence="6" id="KW-0378">Hydrolase</keyword>
<dbReference type="InterPro" id="IPR051428">
    <property type="entry name" value="Sphingo_Act-Surfact_Prot"/>
</dbReference>
<evidence type="ECO:0000256" key="11">
    <source>
        <dbReference type="ARBA" id="ARBA00041094"/>
    </source>
</evidence>
<evidence type="ECO:0000256" key="10">
    <source>
        <dbReference type="ARBA" id="ARBA00037221"/>
    </source>
</evidence>
<proteinExistence type="predicted"/>
<gene>
    <name evidence="15" type="ORF">PanWU01x14_361630</name>
</gene>
<comment type="caution">
    <text evidence="15">The sequence shown here is derived from an EMBL/GenBank/DDBJ whole genome shotgun (WGS) entry which is preliminary data.</text>
</comment>
<protein>
    <recommendedName>
        <fullName evidence="11">Pulmonary surfactant-associated protein B</fullName>
    </recommendedName>
    <alternativeName>
        <fullName evidence="12">Pulmonary surfactant-associated proteolipid SPL(Phe)</fullName>
    </alternativeName>
</protein>
<evidence type="ECO:0000256" key="4">
    <source>
        <dbReference type="ARBA" id="ARBA00022729"/>
    </source>
</evidence>
<keyword evidence="8" id="KW-1015">Disulfide bond</keyword>
<keyword evidence="16" id="KW-1185">Reference proteome</keyword>
<sequence>MAVTSAKMEMRVGLLVLFLLVANWVCDARQLANPYLSEIQIRYEMQDREIQASSGVSKNEKVCTLCEEYAAQALDYLDQNKTQTEIIEILHQSCSKLHSFKPQACDTLVDYYAPLFFLEISTIQPSDFCKKVNLCEQIVMISSQVHEDSCGLCHHAVEEVLTKLKDPDTKMEIIEVLLKACNSIKDYERKCKSIVFEYGPLFLANAQKYLENADICTTLHACKSPKANSWAAEETLRSDS</sequence>
<dbReference type="SMART" id="SM00741">
    <property type="entry name" value="SapB"/>
    <property type="match status" value="2"/>
</dbReference>
<comment type="subcellular location">
    <subcellularLocation>
        <location evidence="1">Secreted</location>
        <location evidence="1">Extracellular space</location>
    </subcellularLocation>
</comment>
<feature type="chain" id="PRO_5015132044" description="Pulmonary surfactant-associated protein B" evidence="13">
    <location>
        <begin position="29"/>
        <end position="240"/>
    </location>
</feature>
<dbReference type="Pfam" id="PF05184">
    <property type="entry name" value="SapB_1"/>
    <property type="match status" value="2"/>
</dbReference>
<dbReference type="GO" id="GO:0004190">
    <property type="term" value="F:aspartic-type endopeptidase activity"/>
    <property type="evidence" value="ECO:0007669"/>
    <property type="project" value="UniProtKB-KW"/>
</dbReference>
<feature type="domain" description="Saposin B-type" evidence="14">
    <location>
        <begin position="146"/>
        <end position="226"/>
    </location>
</feature>
<dbReference type="PANTHER" id="PTHR11480:SF3">
    <property type="entry name" value="BCDNA.GH08312"/>
    <property type="match status" value="1"/>
</dbReference>
<keyword evidence="3" id="KW-0645">Protease</keyword>
<evidence type="ECO:0000256" key="12">
    <source>
        <dbReference type="ARBA" id="ARBA00041785"/>
    </source>
</evidence>
<dbReference type="Proteomes" id="UP000237105">
    <property type="component" value="Unassembled WGS sequence"/>
</dbReference>
<dbReference type="InterPro" id="IPR008139">
    <property type="entry name" value="SaposinB_dom"/>
</dbReference>
<feature type="domain" description="Saposin B-type" evidence="14">
    <location>
        <begin position="59"/>
        <end position="139"/>
    </location>
</feature>
<dbReference type="PROSITE" id="PS50015">
    <property type="entry name" value="SAP_B"/>
    <property type="match status" value="2"/>
</dbReference>
<keyword evidence="7" id="KW-0865">Zymogen</keyword>
<dbReference type="GO" id="GO:0006508">
    <property type="term" value="P:proteolysis"/>
    <property type="evidence" value="ECO:0007669"/>
    <property type="project" value="UniProtKB-KW"/>
</dbReference>
<dbReference type="SUPFAM" id="SSF47862">
    <property type="entry name" value="Saposin"/>
    <property type="match status" value="2"/>
</dbReference>
<keyword evidence="4 13" id="KW-0732">Signal</keyword>
<evidence type="ECO:0000256" key="8">
    <source>
        <dbReference type="ARBA" id="ARBA00023157"/>
    </source>
</evidence>
<evidence type="ECO:0000256" key="13">
    <source>
        <dbReference type="SAM" id="SignalP"/>
    </source>
</evidence>
<evidence type="ECO:0000256" key="3">
    <source>
        <dbReference type="ARBA" id="ARBA00022670"/>
    </source>
</evidence>
<reference evidence="16" key="1">
    <citation type="submission" date="2016-06" db="EMBL/GenBank/DDBJ databases">
        <title>Parallel loss of symbiosis genes in relatives of nitrogen-fixing non-legume Parasponia.</title>
        <authorList>
            <person name="Van Velzen R."/>
            <person name="Holmer R."/>
            <person name="Bu F."/>
            <person name="Rutten L."/>
            <person name="Van Zeijl A."/>
            <person name="Liu W."/>
            <person name="Santuari L."/>
            <person name="Cao Q."/>
            <person name="Sharma T."/>
            <person name="Shen D."/>
            <person name="Roswanjaya Y."/>
            <person name="Wardhani T."/>
            <person name="Kalhor M.S."/>
            <person name="Jansen J."/>
            <person name="Van den Hoogen J."/>
            <person name="Gungor B."/>
            <person name="Hartog M."/>
            <person name="Hontelez J."/>
            <person name="Verver J."/>
            <person name="Yang W.-C."/>
            <person name="Schijlen E."/>
            <person name="Repin R."/>
            <person name="Schilthuizen M."/>
            <person name="Schranz E."/>
            <person name="Heidstra R."/>
            <person name="Miyata K."/>
            <person name="Fedorova E."/>
            <person name="Kohlen W."/>
            <person name="Bisseling T."/>
            <person name="Smit S."/>
            <person name="Geurts R."/>
        </authorList>
    </citation>
    <scope>NUCLEOTIDE SEQUENCE [LARGE SCALE GENOMIC DNA]</scope>
    <source>
        <strain evidence="16">cv. WU1-14</strain>
    </source>
</reference>
<evidence type="ECO:0000256" key="5">
    <source>
        <dbReference type="ARBA" id="ARBA00022737"/>
    </source>
</evidence>
<name>A0A2P5A7A4_PARAD</name>
<dbReference type="OrthoDB" id="69496at2759"/>
<keyword evidence="2" id="KW-0964">Secreted</keyword>
<dbReference type="InterPro" id="IPR007856">
    <property type="entry name" value="SapB_1"/>
</dbReference>
<dbReference type="Pfam" id="PF03489">
    <property type="entry name" value="SapB_2"/>
    <property type="match status" value="2"/>
</dbReference>
<feature type="signal peptide" evidence="13">
    <location>
        <begin position="1"/>
        <end position="28"/>
    </location>
</feature>